<keyword evidence="5" id="KW-1185">Reference proteome</keyword>
<evidence type="ECO:0000259" key="3">
    <source>
        <dbReference type="Pfam" id="PF16344"/>
    </source>
</evidence>
<dbReference type="Gene3D" id="2.60.120.1440">
    <property type="match status" value="1"/>
</dbReference>
<evidence type="ECO:0000259" key="2">
    <source>
        <dbReference type="Pfam" id="PF04773"/>
    </source>
</evidence>
<dbReference type="PANTHER" id="PTHR30273:SF2">
    <property type="entry name" value="PROTEIN FECR"/>
    <property type="match status" value="1"/>
</dbReference>
<keyword evidence="1" id="KW-1133">Transmembrane helix</keyword>
<dbReference type="InterPro" id="IPR006860">
    <property type="entry name" value="FecR"/>
</dbReference>
<dbReference type="PANTHER" id="PTHR30273">
    <property type="entry name" value="PERIPLASMIC SIGNAL SENSOR AND SIGMA FACTOR ACTIVATOR FECR-RELATED"/>
    <property type="match status" value="1"/>
</dbReference>
<feature type="transmembrane region" description="Helical" evidence="1">
    <location>
        <begin position="73"/>
        <end position="92"/>
    </location>
</feature>
<accession>A0ABN6Z9L8</accession>
<gene>
    <name evidence="4" type="ORF">BSYN_26920</name>
</gene>
<proteinExistence type="predicted"/>
<evidence type="ECO:0000256" key="1">
    <source>
        <dbReference type="SAM" id="Phobius"/>
    </source>
</evidence>
<feature type="domain" description="FecR protein" evidence="2">
    <location>
        <begin position="106"/>
        <end position="198"/>
    </location>
</feature>
<dbReference type="InterPro" id="IPR032508">
    <property type="entry name" value="FecR_C"/>
</dbReference>
<feature type="domain" description="Protein FecR C-terminal" evidence="3">
    <location>
        <begin position="246"/>
        <end position="313"/>
    </location>
</feature>
<evidence type="ECO:0000313" key="5">
    <source>
        <dbReference type="Proteomes" id="UP001496674"/>
    </source>
</evidence>
<dbReference type="Proteomes" id="UP001496674">
    <property type="component" value="Chromosome"/>
</dbReference>
<keyword evidence="1" id="KW-0472">Membrane</keyword>
<protein>
    <submittedName>
        <fullName evidence="4">Anti-sigma factor</fullName>
    </submittedName>
</protein>
<name>A0ABN6Z9L8_9BACE</name>
<sequence length="317" mass="36651">MVNHMHIKNTHKNADPEIINYISEHIDNDIDCLLEDKPLNMGDRKVPEFDEYKVYQNILNEVNKRKKRKIWPAVRWACAIALLLFNISYFTYQYVIDYKPVYQEVYASKGEKLVVLLADGSRVWLNADSKLVYPDKFGGDERKVSLVGEAYFEIKKNSKMPFIVSADEMRIKVTGTKFNVSAYPSDKDITATLDEGKISIGSSQNNSSLLEMFPGQTAVYERESNKCKIRTNEYYKEDSNWKENRLAFRNTSLQDVLNVLSRQFNVTFSVNDTQIKSFTYTFVSKNNDLGNILETIESITPVQFKKTSDGVYIARRK</sequence>
<dbReference type="Gene3D" id="3.55.50.30">
    <property type="match status" value="1"/>
</dbReference>
<dbReference type="EMBL" id="AP028055">
    <property type="protein sequence ID" value="BEH00428.1"/>
    <property type="molecule type" value="Genomic_DNA"/>
</dbReference>
<reference evidence="4 5" key="1">
    <citation type="submission" date="2023-04" db="EMBL/GenBank/DDBJ databases">
        <title>Draft genome sequence of acteroides sedimenti strain YN3PY1.</title>
        <authorList>
            <person name="Yoshida N."/>
        </authorList>
    </citation>
    <scope>NUCLEOTIDE SEQUENCE [LARGE SCALE GENOMIC DNA]</scope>
    <source>
        <strain evidence="4 5">YN3PY1</strain>
    </source>
</reference>
<dbReference type="InterPro" id="IPR012373">
    <property type="entry name" value="Ferrdict_sens_TM"/>
</dbReference>
<keyword evidence="1" id="KW-0812">Transmembrane</keyword>
<dbReference type="Pfam" id="PF04773">
    <property type="entry name" value="FecR"/>
    <property type="match status" value="1"/>
</dbReference>
<dbReference type="Pfam" id="PF16344">
    <property type="entry name" value="FecR_C"/>
    <property type="match status" value="1"/>
</dbReference>
<organism evidence="4 5">
    <name type="scientific">Bacteroides sedimenti</name>
    <dbReference type="NCBI Taxonomy" id="2136147"/>
    <lineage>
        <taxon>Bacteria</taxon>
        <taxon>Pseudomonadati</taxon>
        <taxon>Bacteroidota</taxon>
        <taxon>Bacteroidia</taxon>
        <taxon>Bacteroidales</taxon>
        <taxon>Bacteroidaceae</taxon>
        <taxon>Bacteroides</taxon>
    </lineage>
</organism>
<evidence type="ECO:0000313" key="4">
    <source>
        <dbReference type="EMBL" id="BEH00428.1"/>
    </source>
</evidence>